<dbReference type="EMBL" id="UOFD01000087">
    <property type="protein sequence ID" value="VAW55244.1"/>
    <property type="molecule type" value="Genomic_DNA"/>
</dbReference>
<dbReference type="CDD" id="cd06423">
    <property type="entry name" value="CESA_like"/>
    <property type="match status" value="1"/>
</dbReference>
<accession>A0A3B0XGX1</accession>
<protein>
    <recommendedName>
        <fullName evidence="4">Glycosyltransferase 2-like domain-containing protein</fullName>
    </recommendedName>
</protein>
<dbReference type="Gene3D" id="3.90.550.10">
    <property type="entry name" value="Spore Coat Polysaccharide Biosynthesis Protein SpsA, Chain A"/>
    <property type="match status" value="1"/>
</dbReference>
<reference evidence="5" key="1">
    <citation type="submission" date="2018-06" db="EMBL/GenBank/DDBJ databases">
        <authorList>
            <person name="Zhirakovskaya E."/>
        </authorList>
    </citation>
    <scope>NUCLEOTIDE SEQUENCE</scope>
</reference>
<evidence type="ECO:0000313" key="5">
    <source>
        <dbReference type="EMBL" id="VAW55244.1"/>
    </source>
</evidence>
<dbReference type="PANTHER" id="PTHR43630:SF1">
    <property type="entry name" value="POLY-BETA-1,6-N-ACETYL-D-GLUCOSAMINE SYNTHASE"/>
    <property type="match status" value="1"/>
</dbReference>
<feature type="transmembrane region" description="Helical" evidence="3">
    <location>
        <begin position="320"/>
        <end position="353"/>
    </location>
</feature>
<evidence type="ECO:0000256" key="3">
    <source>
        <dbReference type="SAM" id="Phobius"/>
    </source>
</evidence>
<dbReference type="InterPro" id="IPR029044">
    <property type="entry name" value="Nucleotide-diphossugar_trans"/>
</dbReference>
<sequence length="448" mass="51253">MYLILTVSSMLYLPKFMREHSTVDLAPLHADFEPPVTLIVPAYNEAETIASSIRSLMQLEYPTYEIVVINDGSTDNTLNVLIEEFSLRTFPEVYRRQLDTKAINEIYRSTKFTNLRIIDKDNGGKADSINTGINASYFPLYCCVDADSILERDSLKKVVRPFIEYPETVASGGVVRVLNGCTVNDGFITKVGLPKNLLALFQIVEYMRAFMFGRLGWTPMNALLIISGAFGVFRKETVIAAGGYKTDCIGEDMELVVRLHRTLIDQRKKYKIHFIPNPVCWTEAPEKISQLQKQRIRWQIGLTESLTANMPLLFKRNGGFVSWLAFPFFLIFECFGPLLEVTGYFFVTYAFYIDLIPNEFFVIFMLLAIGMGMLVSVISLSLEEISFRSSNSALELFLLFCIAIIENLGYRQLNTLWRVKGLINWMIKSEHSWGEMSRKANWKKNDDF</sequence>
<keyword evidence="1" id="KW-0328">Glycosyltransferase</keyword>
<feature type="domain" description="Glycosyltransferase 2-like" evidence="4">
    <location>
        <begin position="38"/>
        <end position="83"/>
    </location>
</feature>
<keyword evidence="3" id="KW-1133">Transmembrane helix</keyword>
<keyword evidence="3" id="KW-0812">Transmembrane</keyword>
<evidence type="ECO:0000256" key="2">
    <source>
        <dbReference type="ARBA" id="ARBA00022679"/>
    </source>
</evidence>
<gene>
    <name evidence="5" type="ORF">MNBD_GAMMA06-1030</name>
</gene>
<dbReference type="SUPFAM" id="SSF53448">
    <property type="entry name" value="Nucleotide-diphospho-sugar transferases"/>
    <property type="match status" value="1"/>
</dbReference>
<keyword evidence="3" id="KW-0472">Membrane</keyword>
<dbReference type="GO" id="GO:0016757">
    <property type="term" value="F:glycosyltransferase activity"/>
    <property type="evidence" value="ECO:0007669"/>
    <property type="project" value="UniProtKB-KW"/>
</dbReference>
<dbReference type="Pfam" id="PF13641">
    <property type="entry name" value="Glyco_tranf_2_3"/>
    <property type="match status" value="1"/>
</dbReference>
<dbReference type="Pfam" id="PF00535">
    <property type="entry name" value="Glycos_transf_2"/>
    <property type="match status" value="1"/>
</dbReference>
<feature type="transmembrane region" description="Helical" evidence="3">
    <location>
        <begin position="360"/>
        <end position="380"/>
    </location>
</feature>
<name>A0A3B0XGX1_9ZZZZ</name>
<proteinExistence type="predicted"/>
<organism evidence="5">
    <name type="scientific">hydrothermal vent metagenome</name>
    <dbReference type="NCBI Taxonomy" id="652676"/>
    <lineage>
        <taxon>unclassified sequences</taxon>
        <taxon>metagenomes</taxon>
        <taxon>ecological metagenomes</taxon>
    </lineage>
</organism>
<dbReference type="InterPro" id="IPR001173">
    <property type="entry name" value="Glyco_trans_2-like"/>
</dbReference>
<evidence type="ECO:0000256" key="1">
    <source>
        <dbReference type="ARBA" id="ARBA00022676"/>
    </source>
</evidence>
<keyword evidence="2" id="KW-0808">Transferase</keyword>
<feature type="transmembrane region" description="Helical" evidence="3">
    <location>
        <begin position="392"/>
        <end position="410"/>
    </location>
</feature>
<evidence type="ECO:0000259" key="4">
    <source>
        <dbReference type="Pfam" id="PF00535"/>
    </source>
</evidence>
<dbReference type="PANTHER" id="PTHR43630">
    <property type="entry name" value="POLY-BETA-1,6-N-ACETYL-D-GLUCOSAMINE SYNTHASE"/>
    <property type="match status" value="1"/>
</dbReference>
<dbReference type="AlphaFoldDB" id="A0A3B0XGX1"/>